<proteinExistence type="predicted"/>
<dbReference type="Proteomes" id="UP000244727">
    <property type="component" value="Chromosome"/>
</dbReference>
<protein>
    <submittedName>
        <fullName evidence="2">Uncharacterized protein</fullName>
    </submittedName>
</protein>
<feature type="transmembrane region" description="Helical" evidence="1">
    <location>
        <begin position="106"/>
        <end position="128"/>
    </location>
</feature>
<evidence type="ECO:0000313" key="3">
    <source>
        <dbReference type="Proteomes" id="UP000244727"/>
    </source>
</evidence>
<keyword evidence="1" id="KW-0812">Transmembrane</keyword>
<evidence type="ECO:0000256" key="1">
    <source>
        <dbReference type="SAM" id="Phobius"/>
    </source>
</evidence>
<name>A0A2R4WYX0_9EURY</name>
<keyword evidence="3" id="KW-1185">Reference proteome</keyword>
<accession>A0A2R4WYX0</accession>
<gene>
    <name evidence="2" type="ORF">HARCEL1_02790</name>
</gene>
<evidence type="ECO:0000313" key="2">
    <source>
        <dbReference type="EMBL" id="AWB26715.1"/>
    </source>
</evidence>
<dbReference type="EMBL" id="CP028858">
    <property type="protein sequence ID" value="AWB26715.1"/>
    <property type="molecule type" value="Genomic_DNA"/>
</dbReference>
<organism evidence="2 3">
    <name type="scientific">Halococcoides cellulosivorans</name>
    <dbReference type="NCBI Taxonomy" id="1679096"/>
    <lineage>
        <taxon>Archaea</taxon>
        <taxon>Methanobacteriati</taxon>
        <taxon>Methanobacteriota</taxon>
        <taxon>Stenosarchaea group</taxon>
        <taxon>Halobacteria</taxon>
        <taxon>Halobacteriales</taxon>
        <taxon>Haloarculaceae</taxon>
        <taxon>Halococcoides</taxon>
    </lineage>
</organism>
<reference evidence="2 3" key="1">
    <citation type="submission" date="2018-04" db="EMBL/GenBank/DDBJ databases">
        <title>Halococcoides cellulosivorans gen. nov., sp. nov., an extremely halophilic cellulose-utilizing haloarchaeon from hypersaline lakes.</title>
        <authorList>
            <person name="Sorokin D.Y."/>
            <person name="Toshchakov S.V."/>
            <person name="Samarov N.I."/>
            <person name="Korzhenkov A."/>
            <person name="Kublanov I.V."/>
        </authorList>
    </citation>
    <scope>NUCLEOTIDE SEQUENCE [LARGE SCALE GENOMIC DNA]</scope>
    <source>
        <strain evidence="2 3">HArcel1</strain>
    </source>
</reference>
<feature type="transmembrane region" description="Helical" evidence="1">
    <location>
        <begin position="50"/>
        <end position="67"/>
    </location>
</feature>
<feature type="transmembrane region" description="Helical" evidence="1">
    <location>
        <begin position="79"/>
        <end position="100"/>
    </location>
</feature>
<dbReference type="GeneID" id="36511399"/>
<dbReference type="AlphaFoldDB" id="A0A2R4WYX0"/>
<keyword evidence="1" id="KW-1133">Transmembrane helix</keyword>
<keyword evidence="1" id="KW-0472">Membrane</keyword>
<sequence length="135" mass="13935">MADSGSIVALRRTPFVIGTVVIGLAIGLVFVPFATALIDSPGNSLPLAQLLAFPIAVAGTYIGKRLISRSLSWPDPEVGALVATLLSGWVVVWVAVSIPVRGFDSLTVVFLSLGLGVLAILGATLVAMRRDPLAA</sequence>
<dbReference type="KEGG" id="harc:HARCEL1_02790"/>
<dbReference type="RefSeq" id="WP_108381084.1">
    <property type="nucleotide sequence ID" value="NZ_CP028858.1"/>
</dbReference>
<feature type="transmembrane region" description="Helical" evidence="1">
    <location>
        <begin position="15"/>
        <end position="38"/>
    </location>
</feature>